<accession>A0A2A2L9Q0</accession>
<dbReference type="AlphaFoldDB" id="A0A2A2L9Q0"/>
<sequence length="136" mass="15836">MKEFCPRAHADAQRMLLGKMTGVRPEAGDEDEADTGRSAILAFEVSFTRMTNEITGVIERKTENNWKWKDEQGRLLDEQKEETWKGELDTVLRDGPNEGRHWSRQVERLPSGDTRFQDISRQYNNSFVVESIVRNY</sequence>
<evidence type="ECO:0000313" key="2">
    <source>
        <dbReference type="Proteomes" id="UP000218231"/>
    </source>
</evidence>
<protein>
    <submittedName>
        <fullName evidence="1">Uncharacterized protein</fullName>
    </submittedName>
</protein>
<dbReference type="OrthoDB" id="5863642at2759"/>
<keyword evidence="2" id="KW-1185">Reference proteome</keyword>
<evidence type="ECO:0000313" key="1">
    <source>
        <dbReference type="EMBL" id="PAV82903.1"/>
    </source>
</evidence>
<reference evidence="1 2" key="1">
    <citation type="journal article" date="2017" name="Curr. Biol.">
        <title>Genome architecture and evolution of a unichromosomal asexual nematode.</title>
        <authorList>
            <person name="Fradin H."/>
            <person name="Zegar C."/>
            <person name="Gutwein M."/>
            <person name="Lucas J."/>
            <person name="Kovtun M."/>
            <person name="Corcoran D."/>
            <person name="Baugh L.R."/>
            <person name="Kiontke K."/>
            <person name="Gunsalus K."/>
            <person name="Fitch D.H."/>
            <person name="Piano F."/>
        </authorList>
    </citation>
    <scope>NUCLEOTIDE SEQUENCE [LARGE SCALE GENOMIC DNA]</scope>
    <source>
        <strain evidence="1">PF1309</strain>
    </source>
</reference>
<dbReference type="EMBL" id="LIAE01007016">
    <property type="protein sequence ID" value="PAV82903.1"/>
    <property type="molecule type" value="Genomic_DNA"/>
</dbReference>
<organism evidence="1 2">
    <name type="scientific">Diploscapter pachys</name>
    <dbReference type="NCBI Taxonomy" id="2018661"/>
    <lineage>
        <taxon>Eukaryota</taxon>
        <taxon>Metazoa</taxon>
        <taxon>Ecdysozoa</taxon>
        <taxon>Nematoda</taxon>
        <taxon>Chromadorea</taxon>
        <taxon>Rhabditida</taxon>
        <taxon>Rhabditina</taxon>
        <taxon>Rhabditomorpha</taxon>
        <taxon>Rhabditoidea</taxon>
        <taxon>Rhabditidae</taxon>
        <taxon>Diploscapter</taxon>
    </lineage>
</organism>
<name>A0A2A2L9Q0_9BILA</name>
<dbReference type="STRING" id="2018661.A0A2A2L9Q0"/>
<dbReference type="Proteomes" id="UP000218231">
    <property type="component" value="Unassembled WGS sequence"/>
</dbReference>
<gene>
    <name evidence="1" type="ORF">WR25_23863</name>
</gene>
<proteinExistence type="predicted"/>
<comment type="caution">
    <text evidence="1">The sequence shown here is derived from an EMBL/GenBank/DDBJ whole genome shotgun (WGS) entry which is preliminary data.</text>
</comment>